<feature type="compositionally biased region" description="Low complexity" evidence="1">
    <location>
        <begin position="1"/>
        <end position="18"/>
    </location>
</feature>
<gene>
    <name evidence="2" type="ORF">ARMGADRAFT_1093246</name>
</gene>
<feature type="region of interest" description="Disordered" evidence="1">
    <location>
        <begin position="1"/>
        <end position="37"/>
    </location>
</feature>
<feature type="region of interest" description="Disordered" evidence="1">
    <location>
        <begin position="74"/>
        <end position="117"/>
    </location>
</feature>
<dbReference type="InParanoid" id="A0A2H3C8D8"/>
<reference evidence="3" key="1">
    <citation type="journal article" date="2017" name="Nat. Ecol. Evol.">
        <title>Genome expansion and lineage-specific genetic innovations in the forest pathogenic fungi Armillaria.</title>
        <authorList>
            <person name="Sipos G."/>
            <person name="Prasanna A.N."/>
            <person name="Walter M.C."/>
            <person name="O'Connor E."/>
            <person name="Balint B."/>
            <person name="Krizsan K."/>
            <person name="Kiss B."/>
            <person name="Hess J."/>
            <person name="Varga T."/>
            <person name="Slot J."/>
            <person name="Riley R."/>
            <person name="Boka B."/>
            <person name="Rigling D."/>
            <person name="Barry K."/>
            <person name="Lee J."/>
            <person name="Mihaltcheva S."/>
            <person name="LaButti K."/>
            <person name="Lipzen A."/>
            <person name="Waldron R."/>
            <person name="Moloney N.M."/>
            <person name="Sperisen C."/>
            <person name="Kredics L."/>
            <person name="Vagvoelgyi C."/>
            <person name="Patrignani A."/>
            <person name="Fitzpatrick D."/>
            <person name="Nagy I."/>
            <person name="Doyle S."/>
            <person name="Anderson J.B."/>
            <person name="Grigoriev I.V."/>
            <person name="Gueldener U."/>
            <person name="Muensterkoetter M."/>
            <person name="Nagy L.G."/>
        </authorList>
    </citation>
    <scope>NUCLEOTIDE SEQUENCE [LARGE SCALE GENOMIC DNA]</scope>
    <source>
        <strain evidence="3">Ar21-2</strain>
    </source>
</reference>
<proteinExistence type="predicted"/>
<dbReference type="AlphaFoldDB" id="A0A2H3C8D8"/>
<evidence type="ECO:0000313" key="2">
    <source>
        <dbReference type="EMBL" id="PBK79335.1"/>
    </source>
</evidence>
<evidence type="ECO:0000256" key="1">
    <source>
        <dbReference type="SAM" id="MobiDB-lite"/>
    </source>
</evidence>
<accession>A0A2H3C8D8</accession>
<protein>
    <submittedName>
        <fullName evidence="2">Uncharacterized protein</fullName>
    </submittedName>
</protein>
<feature type="compositionally biased region" description="Polar residues" evidence="1">
    <location>
        <begin position="25"/>
        <end position="37"/>
    </location>
</feature>
<keyword evidence="3" id="KW-1185">Reference proteome</keyword>
<name>A0A2H3C8D8_ARMGA</name>
<dbReference type="Proteomes" id="UP000217790">
    <property type="component" value="Unassembled WGS sequence"/>
</dbReference>
<sequence>MLSFQASSRASSRTLSRSMPASCGHTPTVTRSNALQSDNEDADVEVMVKTVMTVTTSRHRHSAMLQLQPASPTPFVSQAHLPSCHSSAPGTPHSVHGQGKASCANSPSVPSSPYTASPLPITPPIKIEHASPFLMPMSRAPPLHFPTSMPTGSPTKHQSHCTVESVIDSVVDDSPRYYIRHPDKIPWPKYQHPPPKKWYTVSVRQDVGVYSDWYRFFYDLLHLN</sequence>
<feature type="compositionally biased region" description="Polar residues" evidence="1">
    <location>
        <begin position="103"/>
        <end position="115"/>
    </location>
</feature>
<evidence type="ECO:0000313" key="3">
    <source>
        <dbReference type="Proteomes" id="UP000217790"/>
    </source>
</evidence>
<dbReference type="EMBL" id="KZ293785">
    <property type="protein sequence ID" value="PBK79335.1"/>
    <property type="molecule type" value="Genomic_DNA"/>
</dbReference>
<organism evidence="2 3">
    <name type="scientific">Armillaria gallica</name>
    <name type="common">Bulbous honey fungus</name>
    <name type="synonym">Armillaria bulbosa</name>
    <dbReference type="NCBI Taxonomy" id="47427"/>
    <lineage>
        <taxon>Eukaryota</taxon>
        <taxon>Fungi</taxon>
        <taxon>Dikarya</taxon>
        <taxon>Basidiomycota</taxon>
        <taxon>Agaricomycotina</taxon>
        <taxon>Agaricomycetes</taxon>
        <taxon>Agaricomycetidae</taxon>
        <taxon>Agaricales</taxon>
        <taxon>Marasmiineae</taxon>
        <taxon>Physalacriaceae</taxon>
        <taxon>Armillaria</taxon>
    </lineage>
</organism>